<keyword evidence="1" id="KW-0472">Membrane</keyword>
<keyword evidence="1" id="KW-0812">Transmembrane</keyword>
<dbReference type="AlphaFoldDB" id="A0A382TMP1"/>
<feature type="non-terminal residue" evidence="2">
    <location>
        <position position="42"/>
    </location>
</feature>
<name>A0A382TMP1_9ZZZZ</name>
<reference evidence="2" key="1">
    <citation type="submission" date="2018-05" db="EMBL/GenBank/DDBJ databases">
        <authorList>
            <person name="Lanie J.A."/>
            <person name="Ng W.-L."/>
            <person name="Kazmierczak K.M."/>
            <person name="Andrzejewski T.M."/>
            <person name="Davidsen T.M."/>
            <person name="Wayne K.J."/>
            <person name="Tettelin H."/>
            <person name="Glass J.I."/>
            <person name="Rusch D."/>
            <person name="Podicherti R."/>
            <person name="Tsui H.-C.T."/>
            <person name="Winkler M.E."/>
        </authorList>
    </citation>
    <scope>NUCLEOTIDE SEQUENCE</scope>
</reference>
<evidence type="ECO:0000313" key="2">
    <source>
        <dbReference type="EMBL" id="SVD23223.1"/>
    </source>
</evidence>
<dbReference type="PROSITE" id="PS51257">
    <property type="entry name" value="PROKAR_LIPOPROTEIN"/>
    <property type="match status" value="1"/>
</dbReference>
<evidence type="ECO:0008006" key="3">
    <source>
        <dbReference type="Google" id="ProtNLM"/>
    </source>
</evidence>
<proteinExistence type="predicted"/>
<evidence type="ECO:0000256" key="1">
    <source>
        <dbReference type="SAM" id="Phobius"/>
    </source>
</evidence>
<keyword evidence="1" id="KW-1133">Transmembrane helix</keyword>
<organism evidence="2">
    <name type="scientific">marine metagenome</name>
    <dbReference type="NCBI Taxonomy" id="408172"/>
    <lineage>
        <taxon>unclassified sequences</taxon>
        <taxon>metagenomes</taxon>
        <taxon>ecological metagenomes</taxon>
    </lineage>
</organism>
<gene>
    <name evidence="2" type="ORF">METZ01_LOCUS376077</name>
</gene>
<accession>A0A382TMP1</accession>
<dbReference type="EMBL" id="UINC01137714">
    <property type="protein sequence ID" value="SVD23223.1"/>
    <property type="molecule type" value="Genomic_DNA"/>
</dbReference>
<feature type="transmembrane region" description="Helical" evidence="1">
    <location>
        <begin position="20"/>
        <end position="37"/>
    </location>
</feature>
<sequence>MSKAPSSNIMSVFNHSHLLSGRGLAFSLGLMFFGCATKGDIR</sequence>
<protein>
    <recommendedName>
        <fullName evidence="3">Lipoprotein</fullName>
    </recommendedName>
</protein>